<evidence type="ECO:0000313" key="2">
    <source>
        <dbReference type="EMBL" id="VEL14907.1"/>
    </source>
</evidence>
<name>A0A3S5B714_9PLAT</name>
<dbReference type="EMBL" id="CAAALY010022704">
    <property type="protein sequence ID" value="VEL14907.1"/>
    <property type="molecule type" value="Genomic_DNA"/>
</dbReference>
<organism evidence="2 3">
    <name type="scientific">Protopolystoma xenopodis</name>
    <dbReference type="NCBI Taxonomy" id="117903"/>
    <lineage>
        <taxon>Eukaryota</taxon>
        <taxon>Metazoa</taxon>
        <taxon>Spiralia</taxon>
        <taxon>Lophotrochozoa</taxon>
        <taxon>Platyhelminthes</taxon>
        <taxon>Monogenea</taxon>
        <taxon>Polyopisthocotylea</taxon>
        <taxon>Polystomatidea</taxon>
        <taxon>Polystomatidae</taxon>
        <taxon>Protopolystoma</taxon>
    </lineage>
</organism>
<evidence type="ECO:0000313" key="3">
    <source>
        <dbReference type="Proteomes" id="UP000784294"/>
    </source>
</evidence>
<proteinExistence type="predicted"/>
<dbReference type="Proteomes" id="UP000784294">
    <property type="component" value="Unassembled WGS sequence"/>
</dbReference>
<evidence type="ECO:0000256" key="1">
    <source>
        <dbReference type="SAM" id="MobiDB-lite"/>
    </source>
</evidence>
<evidence type="ECO:0008006" key="4">
    <source>
        <dbReference type="Google" id="ProtNLM"/>
    </source>
</evidence>
<protein>
    <recommendedName>
        <fullName evidence="4">CRIB domain-containing protein</fullName>
    </recommendedName>
</protein>
<feature type="region of interest" description="Disordered" evidence="1">
    <location>
        <begin position="70"/>
        <end position="95"/>
    </location>
</feature>
<sequence length="139" mass="15513">MESCSDDVCHSTDESLVQFHRSRRTVSQALLRTIQHSSLRGNPPSASDFRHMIHRGRTAEPRGSIRTILQPQLQSNPPQSPVQPTYDSPPLASSNEMKVTPTFVNWLTGNQKENCFGAKHAENVKMSSAHRTVTSMNLC</sequence>
<keyword evidence="3" id="KW-1185">Reference proteome</keyword>
<dbReference type="AlphaFoldDB" id="A0A3S5B714"/>
<accession>A0A3S5B714</accession>
<comment type="caution">
    <text evidence="2">The sequence shown here is derived from an EMBL/GenBank/DDBJ whole genome shotgun (WGS) entry which is preliminary data.</text>
</comment>
<gene>
    <name evidence="2" type="ORF">PXEA_LOCUS8347</name>
</gene>
<reference evidence="2" key="1">
    <citation type="submission" date="2018-11" db="EMBL/GenBank/DDBJ databases">
        <authorList>
            <consortium name="Pathogen Informatics"/>
        </authorList>
    </citation>
    <scope>NUCLEOTIDE SEQUENCE</scope>
</reference>